<feature type="compositionally biased region" description="Basic residues" evidence="1">
    <location>
        <begin position="37"/>
        <end position="51"/>
    </location>
</feature>
<feature type="transmembrane region" description="Helical" evidence="2">
    <location>
        <begin position="67"/>
        <end position="88"/>
    </location>
</feature>
<proteinExistence type="predicted"/>
<keyword evidence="4" id="KW-1185">Reference proteome</keyword>
<keyword evidence="2" id="KW-0472">Membrane</keyword>
<dbReference type="InterPro" id="IPR018723">
    <property type="entry name" value="DUF2254_membrane"/>
</dbReference>
<name>A0ABZ1WGP5_9ACTN</name>
<sequence length="478" mass="52187">MSDRRPSDRDPTDGDPTDGAPTDGALGKRAPAGPRQGGHRPGRLRLRRAGPRYRPLSPLRDHLRESFWFAPLLTSVGAVLLAGLTAWADEAVVAATIAGTGSAGELMRFDTAAKSVVSSVSSAMLTFIGVVFSISLVALQMAASQFSPRVLRLYVRSRLTKATFSVCLATFLYSLLVQLSYDDETDPVKVTSVPVFSGLMAMLLVVLSMAMFVLYVQSTMRLLRVPHVIDRVATESVAVIGQYRLVPPDGDPPVELVNSLTLLHEGRSGALRDINIRRLVRLARRHDLVFHMVPRIGDFITPGTPIVQVSGGSPPRPWRIASALNVGVERTMHQDLAFGFRQLVDIAIRALSPAVNDPTTAVQAVDRIHQLLGMLVRESFGDLRFRDRYGVVRLVVPVPGWECVVDLAFTEIRICGAGQPQVTRRLTAALDDLLRITPAGRRSQLLAQRSLLERAVDEHVVDPENRAFGLAPDRQGIG</sequence>
<evidence type="ECO:0000313" key="4">
    <source>
        <dbReference type="Proteomes" id="UP001432014"/>
    </source>
</evidence>
<feature type="region of interest" description="Disordered" evidence="1">
    <location>
        <begin position="1"/>
        <end position="51"/>
    </location>
</feature>
<dbReference type="RefSeq" id="WP_329493845.1">
    <property type="nucleotide sequence ID" value="NZ_CP108460.1"/>
</dbReference>
<evidence type="ECO:0000256" key="2">
    <source>
        <dbReference type="SAM" id="Phobius"/>
    </source>
</evidence>
<feature type="compositionally biased region" description="Basic and acidic residues" evidence="1">
    <location>
        <begin position="1"/>
        <end position="12"/>
    </location>
</feature>
<organism evidence="3 4">
    <name type="scientific">Kitasatospora herbaricolor</name>
    <dbReference type="NCBI Taxonomy" id="68217"/>
    <lineage>
        <taxon>Bacteria</taxon>
        <taxon>Bacillati</taxon>
        <taxon>Actinomycetota</taxon>
        <taxon>Actinomycetes</taxon>
        <taxon>Kitasatosporales</taxon>
        <taxon>Streptomycetaceae</taxon>
        <taxon>Kitasatospora</taxon>
    </lineage>
</organism>
<feature type="transmembrane region" description="Helical" evidence="2">
    <location>
        <begin position="159"/>
        <end position="181"/>
    </location>
</feature>
<dbReference type="Pfam" id="PF10011">
    <property type="entry name" value="DUF2254"/>
    <property type="match status" value="1"/>
</dbReference>
<evidence type="ECO:0000313" key="3">
    <source>
        <dbReference type="EMBL" id="WUS60071.1"/>
    </source>
</evidence>
<feature type="transmembrane region" description="Helical" evidence="2">
    <location>
        <begin position="193"/>
        <end position="216"/>
    </location>
</feature>
<keyword evidence="2" id="KW-0812">Transmembrane</keyword>
<evidence type="ECO:0000256" key="1">
    <source>
        <dbReference type="SAM" id="MobiDB-lite"/>
    </source>
</evidence>
<feature type="compositionally biased region" description="Low complexity" evidence="1">
    <location>
        <begin position="17"/>
        <end position="34"/>
    </location>
</feature>
<accession>A0ABZ1WGP5</accession>
<dbReference type="Proteomes" id="UP001432014">
    <property type="component" value="Chromosome"/>
</dbReference>
<protein>
    <submittedName>
        <fullName evidence="3">DUF2254 domain-containing protein</fullName>
    </submittedName>
</protein>
<feature type="transmembrane region" description="Helical" evidence="2">
    <location>
        <begin position="116"/>
        <end position="139"/>
    </location>
</feature>
<gene>
    <name evidence="3" type="ORF">OG469_34010</name>
</gene>
<keyword evidence="2" id="KW-1133">Transmembrane helix</keyword>
<reference evidence="3 4" key="1">
    <citation type="submission" date="2022-10" db="EMBL/GenBank/DDBJ databases">
        <title>The complete genomes of actinobacterial strains from the NBC collection.</title>
        <authorList>
            <person name="Joergensen T.S."/>
            <person name="Alvarez Arevalo M."/>
            <person name="Sterndorff E.B."/>
            <person name="Faurdal D."/>
            <person name="Vuksanovic O."/>
            <person name="Mourched A.-S."/>
            <person name="Charusanti P."/>
            <person name="Shaw S."/>
            <person name="Blin K."/>
            <person name="Weber T."/>
        </authorList>
    </citation>
    <scope>NUCLEOTIDE SEQUENCE [LARGE SCALE GENOMIC DNA]</scope>
    <source>
        <strain evidence="3 4">NBC_01247</strain>
    </source>
</reference>
<dbReference type="EMBL" id="CP108482">
    <property type="protein sequence ID" value="WUS60071.1"/>
    <property type="molecule type" value="Genomic_DNA"/>
</dbReference>